<organism evidence="1 2">
    <name type="scientific">Roseomonas haemaphysalidis</name>
    <dbReference type="NCBI Taxonomy" id="2768162"/>
    <lineage>
        <taxon>Bacteria</taxon>
        <taxon>Pseudomonadati</taxon>
        <taxon>Pseudomonadota</taxon>
        <taxon>Alphaproteobacteria</taxon>
        <taxon>Acetobacterales</taxon>
        <taxon>Roseomonadaceae</taxon>
        <taxon>Roseomonas</taxon>
    </lineage>
</organism>
<proteinExistence type="predicted"/>
<protein>
    <submittedName>
        <fullName evidence="1">Uncharacterized protein</fullName>
    </submittedName>
</protein>
<sequence>MPALADRNTFTVSDEAGTDPQWTVTAAVLQRVHQRLKQAGGTLPVWAIMDEDTYETFFGDGFYLHLRAIAWSANDAEQMLQQMPSEHMTSWHLRSYTLGVHNDRPALLHPWPKSEEFYLAQLLRLVAETA</sequence>
<keyword evidence="2" id="KW-1185">Reference proteome</keyword>
<evidence type="ECO:0000313" key="1">
    <source>
        <dbReference type="EMBL" id="MBO1081820.1"/>
    </source>
</evidence>
<dbReference type="RefSeq" id="WP_207420002.1">
    <property type="nucleotide sequence ID" value="NZ_CP061183.1"/>
</dbReference>
<gene>
    <name evidence="1" type="ORF">IAI61_22595</name>
</gene>
<dbReference type="EMBL" id="JACTNG010000022">
    <property type="protein sequence ID" value="MBO1081820.1"/>
    <property type="molecule type" value="Genomic_DNA"/>
</dbReference>
<reference evidence="1 2" key="1">
    <citation type="submission" date="2020-09" db="EMBL/GenBank/DDBJ databases">
        <title>Roseomonas.</title>
        <authorList>
            <person name="Zhu W."/>
        </authorList>
    </citation>
    <scope>NUCLEOTIDE SEQUENCE [LARGE SCALE GENOMIC DNA]</scope>
    <source>
        <strain evidence="1 2">573</strain>
    </source>
</reference>
<evidence type="ECO:0000313" key="2">
    <source>
        <dbReference type="Proteomes" id="UP001518989"/>
    </source>
</evidence>
<name>A0ABS3KWH2_9PROT</name>
<comment type="caution">
    <text evidence="1">The sequence shown here is derived from an EMBL/GenBank/DDBJ whole genome shotgun (WGS) entry which is preliminary data.</text>
</comment>
<dbReference type="Proteomes" id="UP001518989">
    <property type="component" value="Unassembled WGS sequence"/>
</dbReference>
<accession>A0ABS3KWH2</accession>